<proteinExistence type="predicted"/>
<feature type="region of interest" description="Disordered" evidence="1">
    <location>
        <begin position="96"/>
        <end position="115"/>
    </location>
</feature>
<protein>
    <submittedName>
        <fullName evidence="2">Zinc knuckle CX2CX4HX4C</fullName>
    </submittedName>
</protein>
<name>A0A699GP87_TANCI</name>
<dbReference type="AlphaFoldDB" id="A0A699GP87"/>
<organism evidence="2">
    <name type="scientific">Tanacetum cinerariifolium</name>
    <name type="common">Dalmatian daisy</name>
    <name type="synonym">Chrysanthemum cinerariifolium</name>
    <dbReference type="NCBI Taxonomy" id="118510"/>
    <lineage>
        <taxon>Eukaryota</taxon>
        <taxon>Viridiplantae</taxon>
        <taxon>Streptophyta</taxon>
        <taxon>Embryophyta</taxon>
        <taxon>Tracheophyta</taxon>
        <taxon>Spermatophyta</taxon>
        <taxon>Magnoliopsida</taxon>
        <taxon>eudicotyledons</taxon>
        <taxon>Gunneridae</taxon>
        <taxon>Pentapetalae</taxon>
        <taxon>asterids</taxon>
        <taxon>campanulids</taxon>
        <taxon>Asterales</taxon>
        <taxon>Asteraceae</taxon>
        <taxon>Asteroideae</taxon>
        <taxon>Anthemideae</taxon>
        <taxon>Anthemidinae</taxon>
        <taxon>Tanacetum</taxon>
    </lineage>
</organism>
<sequence length="706" mass="80248">MIELQVVIKLKDTIVVAMPKHKGEGFHLSIICIEYEWKPPTCASCKVFSHVLDECPRNIGLDMAKNLNNPSQATKGVPVGSKVGFKPVKQVYRTVSRTSNASTSGNKKKHTMSRKESLSVQGELLQGELIQSELLQGELVSFCSRRIIPRRINPRIEENGVTRTKKYEELSATEKIKADYDLKETNIILQRLPSDVYSLINHHRVAKDLRERGESLHQYYLRFTQAMNEMSIYKMKLEQFQVNIKLLNSLPPEWSKFVTDVKLKDSGLAVSVFKQEDDPIDDINKDGRVTIQPIQGRQSSFAASTSRTRATSQEHEGIIQENNARFADFEKEINYVKQTLSEQSKEKELLTKTFNVFKNESNEIEDKNIDKEIALEKKVKELDNIVCKMGQSAQTIRPMLYDGSIIAKETNVISIADSEETLMLEKFKRKDIVDNAVQVSNATTIALGMYKLDPEIVEQANSLNPLDSASYAACKYVKLIQELLGYVRDTCLNIHKSSEKLVVVMPINKKKTVRFAKPIISSSTSQKLLGSSQTKTKQTLNNSVSTSTEGTIPLEAVAQESVVTKVYTRRPKVVQIVLWYLDSGCSKHMTRDRSQVTNFVHKFLGTVKLHPKWRIKVTTIEESKNLTTLPLDKLIGNLKVYEEVVKKDFRTVKGKKEQSISLALKVKKEVSDEDSSSSDSEDEEYDMAVKEFKKFFKRRGRFVRQP</sequence>
<feature type="compositionally biased region" description="Polar residues" evidence="1">
    <location>
        <begin position="96"/>
        <end position="105"/>
    </location>
</feature>
<accession>A0A699GP87</accession>
<dbReference type="EMBL" id="BKCJ010026387">
    <property type="protein sequence ID" value="GEV53581.1"/>
    <property type="molecule type" value="Genomic_DNA"/>
</dbReference>
<comment type="caution">
    <text evidence="2">The sequence shown here is derived from an EMBL/GenBank/DDBJ whole genome shotgun (WGS) entry which is preliminary data.</text>
</comment>
<gene>
    <name evidence="2" type="ORF">Tci_125558</name>
</gene>
<evidence type="ECO:0000313" key="2">
    <source>
        <dbReference type="EMBL" id="GEV53581.1"/>
    </source>
</evidence>
<evidence type="ECO:0000256" key="1">
    <source>
        <dbReference type="SAM" id="MobiDB-lite"/>
    </source>
</evidence>
<reference evidence="2" key="1">
    <citation type="journal article" date="2019" name="Sci. Rep.">
        <title>Draft genome of Tanacetum cinerariifolium, the natural source of mosquito coil.</title>
        <authorList>
            <person name="Yamashiro T."/>
            <person name="Shiraishi A."/>
            <person name="Satake H."/>
            <person name="Nakayama K."/>
        </authorList>
    </citation>
    <scope>NUCLEOTIDE SEQUENCE</scope>
</reference>